<dbReference type="SUPFAM" id="SSF53850">
    <property type="entry name" value="Periplasmic binding protein-like II"/>
    <property type="match status" value="1"/>
</dbReference>
<dbReference type="Proteomes" id="UP000662747">
    <property type="component" value="Chromosome"/>
</dbReference>
<evidence type="ECO:0000256" key="2">
    <source>
        <dbReference type="ARBA" id="ARBA00023015"/>
    </source>
</evidence>
<dbReference type="CDD" id="cd08422">
    <property type="entry name" value="PBP2_CrgA_like"/>
    <property type="match status" value="1"/>
</dbReference>
<dbReference type="Pfam" id="PF03466">
    <property type="entry name" value="LysR_substrate"/>
    <property type="match status" value="1"/>
</dbReference>
<evidence type="ECO:0000256" key="1">
    <source>
        <dbReference type="ARBA" id="ARBA00009437"/>
    </source>
</evidence>
<reference evidence="6 7" key="1">
    <citation type="submission" date="2021-02" db="EMBL/GenBank/DDBJ databases">
        <title>De Novo genome assembly of isolated myxobacteria.</title>
        <authorList>
            <person name="Stevens D.C."/>
        </authorList>
    </citation>
    <scope>NUCLEOTIDE SEQUENCE [LARGE SCALE GENOMIC DNA]</scope>
    <source>
        <strain evidence="7">SCPEA02</strain>
    </source>
</reference>
<evidence type="ECO:0000313" key="6">
    <source>
        <dbReference type="EMBL" id="QSQ21876.1"/>
    </source>
</evidence>
<protein>
    <submittedName>
        <fullName evidence="6">LysR family transcriptional regulator</fullName>
    </submittedName>
</protein>
<organism evidence="6 7">
    <name type="scientific">Pyxidicoccus parkwayensis</name>
    <dbReference type="NCBI Taxonomy" id="2813578"/>
    <lineage>
        <taxon>Bacteria</taxon>
        <taxon>Pseudomonadati</taxon>
        <taxon>Myxococcota</taxon>
        <taxon>Myxococcia</taxon>
        <taxon>Myxococcales</taxon>
        <taxon>Cystobacterineae</taxon>
        <taxon>Myxococcaceae</taxon>
        <taxon>Pyxidicoccus</taxon>
    </lineage>
</organism>
<keyword evidence="2" id="KW-0805">Transcription regulation</keyword>
<dbReference type="PANTHER" id="PTHR30537:SF3">
    <property type="entry name" value="TRANSCRIPTIONAL REGULATORY PROTEIN"/>
    <property type="match status" value="1"/>
</dbReference>
<feature type="domain" description="HTH lysR-type" evidence="5">
    <location>
        <begin position="2"/>
        <end position="59"/>
    </location>
</feature>
<dbReference type="Pfam" id="PF00126">
    <property type="entry name" value="HTH_1"/>
    <property type="match status" value="1"/>
</dbReference>
<dbReference type="InterPro" id="IPR000847">
    <property type="entry name" value="LysR_HTH_N"/>
</dbReference>
<dbReference type="RefSeq" id="WP_206723453.1">
    <property type="nucleotide sequence ID" value="NZ_CP071090.1"/>
</dbReference>
<comment type="similarity">
    <text evidence="1">Belongs to the LysR transcriptional regulatory family.</text>
</comment>
<dbReference type="InterPro" id="IPR036388">
    <property type="entry name" value="WH-like_DNA-bd_sf"/>
</dbReference>
<dbReference type="InterPro" id="IPR005119">
    <property type="entry name" value="LysR_subst-bd"/>
</dbReference>
<accession>A0ABX7NTX4</accession>
<dbReference type="Gene3D" id="1.10.10.10">
    <property type="entry name" value="Winged helix-like DNA-binding domain superfamily/Winged helix DNA-binding domain"/>
    <property type="match status" value="1"/>
</dbReference>
<dbReference type="PROSITE" id="PS50931">
    <property type="entry name" value="HTH_LYSR"/>
    <property type="match status" value="1"/>
</dbReference>
<keyword evidence="4" id="KW-0804">Transcription</keyword>
<sequence length="292" mass="32152">MLQWDDLRYFLAVHRHGTHASAGRALRVAPTTIGRRLAALETALGVKLFQRTPNGLVLSESGTQLRAHAERVEAEVLASERELSGADKRVSGPVRLTAGDGISTHLLAPRLVELQQRHPELRVELRAANLAVDLSRREADVALRLFRPREQSLIARRLATFTFGVYASELYFARRGRPSGMKDAARHDWLGPESAQDGTPPGQWLHRHVPAARVVLRSSATTVLMSACAAGQGLAVFPELLAASDSRLVPVLPRAALPTRELWAVTHQDLRHSARVAAVMDWLARLFPSRIV</sequence>
<name>A0ABX7NTX4_9BACT</name>
<dbReference type="InterPro" id="IPR036390">
    <property type="entry name" value="WH_DNA-bd_sf"/>
</dbReference>
<evidence type="ECO:0000259" key="5">
    <source>
        <dbReference type="PROSITE" id="PS50931"/>
    </source>
</evidence>
<keyword evidence="3" id="KW-0238">DNA-binding</keyword>
<gene>
    <name evidence="6" type="ORF">JY651_43140</name>
</gene>
<dbReference type="PANTHER" id="PTHR30537">
    <property type="entry name" value="HTH-TYPE TRANSCRIPTIONAL REGULATOR"/>
    <property type="match status" value="1"/>
</dbReference>
<keyword evidence="7" id="KW-1185">Reference proteome</keyword>
<evidence type="ECO:0000256" key="3">
    <source>
        <dbReference type="ARBA" id="ARBA00023125"/>
    </source>
</evidence>
<dbReference type="InterPro" id="IPR058163">
    <property type="entry name" value="LysR-type_TF_proteobact-type"/>
</dbReference>
<evidence type="ECO:0000256" key="4">
    <source>
        <dbReference type="ARBA" id="ARBA00023163"/>
    </source>
</evidence>
<dbReference type="Gene3D" id="3.40.190.290">
    <property type="match status" value="1"/>
</dbReference>
<dbReference type="EMBL" id="CP071090">
    <property type="protein sequence ID" value="QSQ21876.1"/>
    <property type="molecule type" value="Genomic_DNA"/>
</dbReference>
<evidence type="ECO:0000313" key="7">
    <source>
        <dbReference type="Proteomes" id="UP000662747"/>
    </source>
</evidence>
<dbReference type="SUPFAM" id="SSF46785">
    <property type="entry name" value="Winged helix' DNA-binding domain"/>
    <property type="match status" value="1"/>
</dbReference>
<proteinExistence type="inferred from homology"/>